<sequence>MKYLWILGLLVSSGYNGMAQMKAPADWVRYEEVLGVKNNQRHYDYDVSVVRASCPTNVLWPGEQPSYTLQVVNRLNEPIVATGSIELIPYGTRGLPGDIWLPEMVRQGEVATVPVKVNIPAGGYINIEHLPSIPARFGGYALVMDLGRYGRRMITSLVRTFAANPQRLQYPKQSLDDMGADFLQRIGVQAIRMGVDYTPTTAPDYTQKMKELDAKIKEYQSKNITVLLMFGAGTAPLPLGMPRSFLDSNRVMKKTKQDFVWAPGSDADFQLFVNRLCVQYGWPRGPVTAVSLWNEPWEGASISGWQSDILRYREIYTVMAQAVLDARKKGADVLVGGGDSNSNAWDKLFADGKMTFLPVFDFCSIHYQGIETPALYPEWVNRQSPRGRVKIWDTESWVGNTDDRIGLTVATNRASGYDRSMGIYAGYMYTGGRGSEHFTQKVRTPEGTKEITRIPDTWSQAAALGAVQHLVGERNFNRLLFTNGLPWIMVFDGQNNPDDGTAVVSGDIGEAFGPERVLFRDVRGLPEMADKEQIRAALAAGSANADSLQQAQQQYRPLSGGRMLLPAASYLRLYDFYGNQLFAENGYLIIPLNSQGYYLRTDGSKGAFTKLLAALKTARIEGYEPVEIIAKDMTARISQSPVMRLQLTNILNRPVKGRLAVALQGLRVSVPDTVVLAPHETRTIPVQITGGVAAANNTYPLSVHFDAGTDGMATHYEDMHVNVISRLSIHVDGKLDDWQQALPQTVSSKGAATVSVTEAAWYPFKNFDTNANGYANGYFAYDDQYFYFAAKVADSTPHPGTYRFAQRPDDEFFYPDTSYVLDMQQSLVIKENSVPATDAGALQLPNGDGRIMHYWESGDNTNSFGLDLHLPKATQVALYLPSLRVSSARLEVYDNATGKNLFRRTLTNLWGGAWEVLRLEGDVRIVLHSNAWWYTAKLAALMFDQPSSDSIFVKEDFDTRGNWKGAYGAWGHHIVGTTPRLPAGVTVTPAFKEIKQPLIWPAGVRHYTYQKNPVTPDNSGLGYSYDNVLLAFNVIPEGKDGMLSHPPGTMPRFTGYKCTDYEYAFNPVAAQYGGGTEMWRLLVPGLNRKHFFPRQPKSEKEGPVTNSKLVVRREGNTVITECAIPWSEIPDVKAAMDKGERIKLSFRVNDNGAPGSCMELAKERSVSKLNARAFHPDWKVHWANEVEFGVEK</sequence>
<dbReference type="AlphaFoldDB" id="A0A847RMK2"/>
<gene>
    <name evidence="1" type="ORF">HGH92_22115</name>
</gene>
<reference evidence="1 2" key="1">
    <citation type="submission" date="2020-04" db="EMBL/GenBank/DDBJ databases">
        <authorList>
            <person name="Yin C."/>
        </authorList>
    </citation>
    <scope>NUCLEOTIDE SEQUENCE [LARGE SCALE GENOMIC DNA]</scope>
    <source>
        <strain evidence="1 2">Ae27</strain>
    </source>
</reference>
<dbReference type="SUPFAM" id="SSF51445">
    <property type="entry name" value="(Trans)glycosidases"/>
    <property type="match status" value="1"/>
</dbReference>
<accession>A0A847RMK2</accession>
<dbReference type="SUPFAM" id="SSF49344">
    <property type="entry name" value="CBD9-like"/>
    <property type="match status" value="1"/>
</dbReference>
<organism evidence="1 2">
    <name type="scientific">Chitinophaga varians</name>
    <dbReference type="NCBI Taxonomy" id="2202339"/>
    <lineage>
        <taxon>Bacteria</taxon>
        <taxon>Pseudomonadati</taxon>
        <taxon>Bacteroidota</taxon>
        <taxon>Chitinophagia</taxon>
        <taxon>Chitinophagales</taxon>
        <taxon>Chitinophagaceae</taxon>
        <taxon>Chitinophaga</taxon>
    </lineage>
</organism>
<name>A0A847RMK2_9BACT</name>
<dbReference type="Gene3D" id="3.20.20.80">
    <property type="entry name" value="Glycosidases"/>
    <property type="match status" value="1"/>
</dbReference>
<proteinExistence type="predicted"/>
<comment type="caution">
    <text evidence="1">The sequence shown here is derived from an EMBL/GenBank/DDBJ whole genome shotgun (WGS) entry which is preliminary data.</text>
</comment>
<keyword evidence="2" id="KW-1185">Reference proteome</keyword>
<dbReference type="RefSeq" id="WP_168872915.1">
    <property type="nucleotide sequence ID" value="NZ_JABAIA010000002.1"/>
</dbReference>
<evidence type="ECO:0000313" key="2">
    <source>
        <dbReference type="Proteomes" id="UP000570474"/>
    </source>
</evidence>
<dbReference type="EMBL" id="JABAIA010000002">
    <property type="protein sequence ID" value="NLR67020.1"/>
    <property type="molecule type" value="Genomic_DNA"/>
</dbReference>
<dbReference type="InterPro" id="IPR017853">
    <property type="entry name" value="GH"/>
</dbReference>
<protein>
    <submittedName>
        <fullName evidence="1">Uncharacterized protein</fullName>
    </submittedName>
</protein>
<dbReference type="Proteomes" id="UP000570474">
    <property type="component" value="Unassembled WGS sequence"/>
</dbReference>
<evidence type="ECO:0000313" key="1">
    <source>
        <dbReference type="EMBL" id="NLR67020.1"/>
    </source>
</evidence>
<dbReference type="Gene3D" id="2.60.40.1190">
    <property type="match status" value="2"/>
</dbReference>